<accession>A0A061IIV9</accession>
<proteinExistence type="predicted"/>
<evidence type="ECO:0000256" key="1">
    <source>
        <dbReference type="SAM" id="SignalP"/>
    </source>
</evidence>
<dbReference type="GO" id="GO:0010738">
    <property type="term" value="P:regulation of protein kinase A signaling"/>
    <property type="evidence" value="ECO:0007669"/>
    <property type="project" value="TreeGrafter"/>
</dbReference>
<keyword evidence="1" id="KW-0732">Signal</keyword>
<dbReference type="PANTHER" id="PTHR15934">
    <property type="entry name" value="RNA 2',3'-CYCLIC PHOSPHODIESTERASE"/>
    <property type="match status" value="1"/>
</dbReference>
<dbReference type="InterPro" id="IPR009097">
    <property type="entry name" value="Cyclic_Pdiesterase"/>
</dbReference>
<dbReference type="InterPro" id="IPR019510">
    <property type="entry name" value="AKAP7-like_phosphoesterase"/>
</dbReference>
<dbReference type="Proteomes" id="UP000030759">
    <property type="component" value="Unassembled WGS sequence"/>
</dbReference>
<sequence length="181" mass="20383">MLALCAMLGIDTLVFTFAEQVFTHGTFSLALGELCSLQSLIISSLKQTETAKRTFQEKGILAGESRSFKPHLTFMKLSKAPMLRKKGVKKIEPELYEQFINHRFGEEILYQIDLCSMLKKKQSNGYYHCEASIVIGCVMGSTKEALVIPCESVITVKIQTIFIIKCYPVPDQSTLEAFLMR</sequence>
<keyword evidence="3" id="KW-0418">Kinase</keyword>
<dbReference type="Pfam" id="PF10469">
    <property type="entry name" value="AKAP7_NLS"/>
    <property type="match status" value="1"/>
</dbReference>
<feature type="chain" id="PRO_5001604435" evidence="1">
    <location>
        <begin position="19"/>
        <end position="181"/>
    </location>
</feature>
<dbReference type="GO" id="GO:0034237">
    <property type="term" value="F:protein kinase A regulatory subunit binding"/>
    <property type="evidence" value="ECO:0007669"/>
    <property type="project" value="TreeGrafter"/>
</dbReference>
<gene>
    <name evidence="3" type="ORF">H671_2g6043</name>
</gene>
<dbReference type="GO" id="GO:0016301">
    <property type="term" value="F:kinase activity"/>
    <property type="evidence" value="ECO:0007669"/>
    <property type="project" value="UniProtKB-KW"/>
</dbReference>
<protein>
    <submittedName>
        <fullName evidence="3">Protein kinase A anchor protein, nuclear localization signal domain containing protein</fullName>
    </submittedName>
</protein>
<dbReference type="PANTHER" id="PTHR15934:SF6">
    <property type="entry name" value="A-KINASE ANCHOR PROTEIN 7 ISOFORM GAMMA"/>
    <property type="match status" value="1"/>
</dbReference>
<name>A0A061IIV9_CRIGR</name>
<dbReference type="GO" id="GO:0005829">
    <property type="term" value="C:cytosol"/>
    <property type="evidence" value="ECO:0007669"/>
    <property type="project" value="TreeGrafter"/>
</dbReference>
<dbReference type="Gene3D" id="3.90.1140.10">
    <property type="entry name" value="Cyclic phosphodiesterase"/>
    <property type="match status" value="1"/>
</dbReference>
<organism evidence="3 4">
    <name type="scientific">Cricetulus griseus</name>
    <name type="common">Chinese hamster</name>
    <name type="synonym">Cricetulus barabensis griseus</name>
    <dbReference type="NCBI Taxonomy" id="10029"/>
    <lineage>
        <taxon>Eukaryota</taxon>
        <taxon>Metazoa</taxon>
        <taxon>Chordata</taxon>
        <taxon>Craniata</taxon>
        <taxon>Vertebrata</taxon>
        <taxon>Euteleostomi</taxon>
        <taxon>Mammalia</taxon>
        <taxon>Eutheria</taxon>
        <taxon>Euarchontoglires</taxon>
        <taxon>Glires</taxon>
        <taxon>Rodentia</taxon>
        <taxon>Myomorpha</taxon>
        <taxon>Muroidea</taxon>
        <taxon>Cricetidae</taxon>
        <taxon>Cricetinae</taxon>
        <taxon>Cricetulus</taxon>
    </lineage>
</organism>
<keyword evidence="3" id="KW-0808">Transferase</keyword>
<reference evidence="4" key="1">
    <citation type="journal article" date="2013" name="Nat. Biotechnol.">
        <title>Chinese hamster genome sequenced from sorted chromosomes.</title>
        <authorList>
            <person name="Brinkrolf K."/>
            <person name="Rupp O."/>
            <person name="Laux H."/>
            <person name="Kollin F."/>
            <person name="Ernst W."/>
            <person name="Linke B."/>
            <person name="Kofler R."/>
            <person name="Romand S."/>
            <person name="Hesse F."/>
            <person name="Budach W.E."/>
            <person name="Galosy S."/>
            <person name="Muller D."/>
            <person name="Noll T."/>
            <person name="Wienberg J."/>
            <person name="Jostock T."/>
            <person name="Leonard M."/>
            <person name="Grillari J."/>
            <person name="Tauch A."/>
            <person name="Goesmann A."/>
            <person name="Helk B."/>
            <person name="Mott J.E."/>
            <person name="Puhler A."/>
            <person name="Borth N."/>
        </authorList>
    </citation>
    <scope>NUCLEOTIDE SEQUENCE [LARGE SCALE GENOMIC DNA]</scope>
    <source>
        <strain evidence="4">17A/GY</strain>
    </source>
</reference>
<feature type="domain" description="A-kinase anchor protein 7-like phosphoesterase" evidence="2">
    <location>
        <begin position="48"/>
        <end position="134"/>
    </location>
</feature>
<dbReference type="InterPro" id="IPR052641">
    <property type="entry name" value="AKAP7_isoform_gamma"/>
</dbReference>
<dbReference type="EMBL" id="KE668027">
    <property type="protein sequence ID" value="ERE84337.1"/>
    <property type="molecule type" value="Genomic_DNA"/>
</dbReference>
<dbReference type="SUPFAM" id="SSF55144">
    <property type="entry name" value="LigT-like"/>
    <property type="match status" value="1"/>
</dbReference>
<dbReference type="AlphaFoldDB" id="A0A061IIV9"/>
<evidence type="ECO:0000313" key="4">
    <source>
        <dbReference type="Proteomes" id="UP000030759"/>
    </source>
</evidence>
<feature type="signal peptide" evidence="1">
    <location>
        <begin position="1"/>
        <end position="18"/>
    </location>
</feature>
<evidence type="ECO:0000313" key="3">
    <source>
        <dbReference type="EMBL" id="ERE84337.1"/>
    </source>
</evidence>
<evidence type="ECO:0000259" key="2">
    <source>
        <dbReference type="Pfam" id="PF10469"/>
    </source>
</evidence>